<dbReference type="Proteomes" id="UP000545386">
    <property type="component" value="Unassembled WGS sequence"/>
</dbReference>
<keyword evidence="1" id="KW-0732">Signal</keyword>
<evidence type="ECO:0000313" key="3">
    <source>
        <dbReference type="Proteomes" id="UP000545386"/>
    </source>
</evidence>
<dbReference type="EMBL" id="JACJUU010000004">
    <property type="protein sequence ID" value="MBC2769673.1"/>
    <property type="molecule type" value="Genomic_DNA"/>
</dbReference>
<name>A0A842HN08_9BURK</name>
<gene>
    <name evidence="2" type="ORF">GTU67_07065</name>
</gene>
<organism evidence="2 3">
    <name type="scientific">Pusillimonas minor</name>
    <dbReference type="NCBI Taxonomy" id="2697024"/>
    <lineage>
        <taxon>Bacteria</taxon>
        <taxon>Pseudomonadati</taxon>
        <taxon>Pseudomonadota</taxon>
        <taxon>Betaproteobacteria</taxon>
        <taxon>Burkholderiales</taxon>
        <taxon>Alcaligenaceae</taxon>
        <taxon>Pusillimonas</taxon>
    </lineage>
</organism>
<feature type="signal peptide" evidence="1">
    <location>
        <begin position="1"/>
        <end position="21"/>
    </location>
</feature>
<evidence type="ECO:0000313" key="2">
    <source>
        <dbReference type="EMBL" id="MBC2769673.1"/>
    </source>
</evidence>
<proteinExistence type="predicted"/>
<feature type="chain" id="PRO_5032733180" evidence="1">
    <location>
        <begin position="22"/>
        <end position="131"/>
    </location>
</feature>
<protein>
    <submittedName>
        <fullName evidence="2">Uncharacterized protein</fullName>
    </submittedName>
</protein>
<dbReference type="RefSeq" id="WP_185779399.1">
    <property type="nucleotide sequence ID" value="NZ_JACJUU010000004.1"/>
</dbReference>
<evidence type="ECO:0000256" key="1">
    <source>
        <dbReference type="SAM" id="SignalP"/>
    </source>
</evidence>
<dbReference type="AlphaFoldDB" id="A0A842HN08"/>
<accession>A0A842HN08</accession>
<keyword evidence="3" id="KW-1185">Reference proteome</keyword>
<comment type="caution">
    <text evidence="2">The sequence shown here is derived from an EMBL/GenBank/DDBJ whole genome shotgun (WGS) entry which is preliminary data.</text>
</comment>
<sequence length="131" mass="14573">MILPKISAAILSMATYGSAYAAADRQLCISFEQWVVMAGATNGAACVFGADLPDANLHRMTARQNFTRFADEHNLTLEEFDPLFERGVIEGQTLVKRRAAIIVPRHDHLLRGFHHDKVIDYAKIRHALTPG</sequence>
<reference evidence="2 3" key="1">
    <citation type="submission" date="2020-08" db="EMBL/GenBank/DDBJ databases">
        <title>Paraeoetvoesia sp. YC-7-48 draft genome sequence.</title>
        <authorList>
            <person name="Yao L."/>
        </authorList>
    </citation>
    <scope>NUCLEOTIDE SEQUENCE [LARGE SCALE GENOMIC DNA]</scope>
    <source>
        <strain evidence="3">YC-7-48</strain>
    </source>
</reference>